<comment type="similarity">
    <text evidence="1">Belongs to the IUNH family.</text>
</comment>
<dbReference type="InterPro" id="IPR023186">
    <property type="entry name" value="IUNH"/>
</dbReference>
<sequence length="401" mass="44388">MTGPPVTGSPCIIDCDPGIDDTLAILHAMGSDKVDLKAITLTYGNTNIDNVTRNLFTILHVLGKEVCAESLAAYKGPDLERLHRIKTLRPVIAVGASEPLAHKTVYGEDFHGSDGLGHLHLDDPDLAPTDWTEILGLLDPKRMGKELDRAAGKLDSEKLYTLSKRMAHDEILHQLEMAETNTLTLIAVGPLTNLALAYRQDPITFAKCKQVICMGGCIDIPGNVTPMAEFNFHACPTSVHEILQATMNKDPAKAIKLYMLPTDVTQTVSMEASVLKEYITPLQTPLSKFTTKLLGFLFDLLKRRLHYTAMNLHDPLCIGFFIDLEHEADITKVGWQVQERDIRIEVEGTLTRGMLVVDRRKKSTKSAPGCPSLTHAVMKADSDRYMASMLKDVWGVQNYIQ</sequence>
<dbReference type="EMBL" id="BQFW01000014">
    <property type="protein sequence ID" value="GJJ77960.1"/>
    <property type="molecule type" value="Genomic_DNA"/>
</dbReference>
<dbReference type="InterPro" id="IPR001910">
    <property type="entry name" value="Inosine/uridine_hydrolase_dom"/>
</dbReference>
<dbReference type="Proteomes" id="UP000827284">
    <property type="component" value="Unassembled WGS sequence"/>
</dbReference>
<dbReference type="Pfam" id="PF01156">
    <property type="entry name" value="IU_nuc_hydro"/>
    <property type="match status" value="1"/>
</dbReference>
<dbReference type="AlphaFoldDB" id="A0A9P3HJY4"/>
<accession>A0A9P3HJY4</accession>
<dbReference type="OrthoDB" id="5783963at2759"/>
<evidence type="ECO:0000313" key="6">
    <source>
        <dbReference type="Proteomes" id="UP000827284"/>
    </source>
</evidence>
<evidence type="ECO:0000313" key="5">
    <source>
        <dbReference type="EMBL" id="GJJ77960.1"/>
    </source>
</evidence>
<dbReference type="PANTHER" id="PTHR12304">
    <property type="entry name" value="INOSINE-URIDINE PREFERRING NUCLEOSIDE HYDROLASE"/>
    <property type="match status" value="1"/>
</dbReference>
<dbReference type="PANTHER" id="PTHR12304:SF56">
    <property type="entry name" value="HYDROLASE, PUTATIVE (AFU_ORTHOLOGUE AFUA_1G11790)-RELATED"/>
    <property type="match status" value="1"/>
</dbReference>
<dbReference type="GO" id="GO:0008477">
    <property type="term" value="F:purine nucleosidase activity"/>
    <property type="evidence" value="ECO:0007669"/>
    <property type="project" value="TreeGrafter"/>
</dbReference>
<dbReference type="InterPro" id="IPR036452">
    <property type="entry name" value="Ribo_hydro-like"/>
</dbReference>
<dbReference type="GO" id="GO:0005829">
    <property type="term" value="C:cytosol"/>
    <property type="evidence" value="ECO:0007669"/>
    <property type="project" value="TreeGrafter"/>
</dbReference>
<evidence type="ECO:0000256" key="2">
    <source>
        <dbReference type="ARBA" id="ARBA00022801"/>
    </source>
</evidence>
<dbReference type="SUPFAM" id="SSF53590">
    <property type="entry name" value="Nucleoside hydrolase"/>
    <property type="match status" value="1"/>
</dbReference>
<gene>
    <name evidence="5" type="ORF">EMPS_10319</name>
</gene>
<keyword evidence="2" id="KW-0378">Hydrolase</keyword>
<reference evidence="5" key="2">
    <citation type="journal article" date="2022" name="Microbiol. Resour. Announc.">
        <title>Whole-Genome Sequence of Entomortierella parvispora E1425, a Mucoromycotan Fungus Associated with Burkholderiaceae-Related Endosymbiotic Bacteria.</title>
        <authorList>
            <person name="Herlambang A."/>
            <person name="Guo Y."/>
            <person name="Takashima Y."/>
            <person name="Narisawa K."/>
            <person name="Ohta H."/>
            <person name="Nishizawa T."/>
        </authorList>
    </citation>
    <scope>NUCLEOTIDE SEQUENCE</scope>
    <source>
        <strain evidence="5">E1425</strain>
    </source>
</reference>
<feature type="domain" description="Inosine/uridine-preferring nucleoside hydrolase" evidence="4">
    <location>
        <begin position="12"/>
        <end position="385"/>
    </location>
</feature>
<organism evidence="5 6">
    <name type="scientific">Entomortierella parvispora</name>
    <dbReference type="NCBI Taxonomy" id="205924"/>
    <lineage>
        <taxon>Eukaryota</taxon>
        <taxon>Fungi</taxon>
        <taxon>Fungi incertae sedis</taxon>
        <taxon>Mucoromycota</taxon>
        <taxon>Mortierellomycotina</taxon>
        <taxon>Mortierellomycetes</taxon>
        <taxon>Mortierellales</taxon>
        <taxon>Mortierellaceae</taxon>
        <taxon>Entomortierella</taxon>
    </lineage>
</organism>
<reference evidence="5" key="1">
    <citation type="submission" date="2021-11" db="EMBL/GenBank/DDBJ databases">
        <authorList>
            <person name="Herlambang A."/>
            <person name="Guo Y."/>
            <person name="Takashima Y."/>
            <person name="Nishizawa T."/>
        </authorList>
    </citation>
    <scope>NUCLEOTIDE SEQUENCE</scope>
    <source>
        <strain evidence="5">E1425</strain>
    </source>
</reference>
<proteinExistence type="inferred from homology"/>
<keyword evidence="6" id="KW-1185">Reference proteome</keyword>
<comment type="caution">
    <text evidence="5">The sequence shown here is derived from an EMBL/GenBank/DDBJ whole genome shotgun (WGS) entry which is preliminary data.</text>
</comment>
<evidence type="ECO:0000259" key="4">
    <source>
        <dbReference type="Pfam" id="PF01156"/>
    </source>
</evidence>
<evidence type="ECO:0000256" key="1">
    <source>
        <dbReference type="ARBA" id="ARBA00009176"/>
    </source>
</evidence>
<evidence type="ECO:0000256" key="3">
    <source>
        <dbReference type="ARBA" id="ARBA00023295"/>
    </source>
</evidence>
<name>A0A9P3HJY4_9FUNG</name>
<dbReference type="GO" id="GO:0006152">
    <property type="term" value="P:purine nucleoside catabolic process"/>
    <property type="evidence" value="ECO:0007669"/>
    <property type="project" value="TreeGrafter"/>
</dbReference>
<keyword evidence="3" id="KW-0326">Glycosidase</keyword>
<protein>
    <submittedName>
        <fullName evidence="5">Purine nucleosidase</fullName>
    </submittedName>
</protein>
<dbReference type="Gene3D" id="3.90.245.10">
    <property type="entry name" value="Ribonucleoside hydrolase-like"/>
    <property type="match status" value="1"/>
</dbReference>